<keyword evidence="1" id="KW-1133">Transmembrane helix</keyword>
<keyword evidence="3" id="KW-1185">Reference proteome</keyword>
<keyword evidence="1" id="KW-0812">Transmembrane</keyword>
<dbReference type="AlphaFoldDB" id="D1YWJ0"/>
<dbReference type="STRING" id="304371.MCP_0740"/>
<dbReference type="Proteomes" id="UP000001882">
    <property type="component" value="Chromosome"/>
</dbReference>
<dbReference type="InParanoid" id="D1YWJ0"/>
<name>D1YWJ0_METPS</name>
<gene>
    <name evidence="2" type="ordered locus">MCP_0740</name>
</gene>
<evidence type="ECO:0000313" key="3">
    <source>
        <dbReference type="Proteomes" id="UP000001882"/>
    </source>
</evidence>
<keyword evidence="1" id="KW-0472">Membrane</keyword>
<dbReference type="GeneID" id="8680778"/>
<evidence type="ECO:0000313" key="2">
    <source>
        <dbReference type="EMBL" id="BAI60812.1"/>
    </source>
</evidence>
<evidence type="ECO:0000256" key="1">
    <source>
        <dbReference type="SAM" id="Phobius"/>
    </source>
</evidence>
<reference evidence="2 3" key="2">
    <citation type="journal article" date="2008" name="Int. J. Syst. Evol. Microbiol.">
        <title>Methanocella paludicola gen. nov., sp. nov., a methane-producing archaeon, the first isolate of the lineage 'Rice Cluster I', and proposal of the new archaeal order Methanocellales ord. nov.</title>
        <authorList>
            <person name="Sakai S."/>
            <person name="Imachi H."/>
            <person name="Hanada S."/>
            <person name="Ohashi A."/>
            <person name="Harada H."/>
            <person name="Kamagata Y."/>
        </authorList>
    </citation>
    <scope>NUCLEOTIDE SEQUENCE [LARGE SCALE GENOMIC DNA]</scope>
    <source>
        <strain evidence="3">DSM 17711 / JCM 13418 / NBRC 101707 / SANAE</strain>
    </source>
</reference>
<proteinExistence type="predicted"/>
<feature type="transmembrane region" description="Helical" evidence="1">
    <location>
        <begin position="53"/>
        <end position="75"/>
    </location>
</feature>
<dbReference type="EMBL" id="AP011532">
    <property type="protein sequence ID" value="BAI60812.1"/>
    <property type="molecule type" value="Genomic_DNA"/>
</dbReference>
<sequence>MLFKGLQGLLTLPVVKYGPPPETPSVVPLYGVPVSVTPAPMPGGILSLSTETLLALIAAILLAMLGGYVLLRMLLAGKK</sequence>
<protein>
    <submittedName>
        <fullName evidence="2">Uncharacterized protein</fullName>
    </submittedName>
</protein>
<organism evidence="2 3">
    <name type="scientific">Methanocella paludicola (strain DSM 17711 / JCM 13418 / NBRC 101707 / SANAE)</name>
    <dbReference type="NCBI Taxonomy" id="304371"/>
    <lineage>
        <taxon>Archaea</taxon>
        <taxon>Methanobacteriati</taxon>
        <taxon>Methanobacteriota</taxon>
        <taxon>Stenosarchaea group</taxon>
        <taxon>Methanomicrobia</taxon>
        <taxon>Methanocellales</taxon>
        <taxon>Methanocellaceae</taxon>
        <taxon>Methanocella</taxon>
    </lineage>
</organism>
<dbReference type="RefSeq" id="WP_012899492.1">
    <property type="nucleotide sequence ID" value="NC_013665.1"/>
</dbReference>
<reference evidence="2 3" key="1">
    <citation type="journal article" date="2007" name="Appl. Environ. Microbiol.">
        <title>Isolation of key methanogens for global methane emission from rice paddy fields: a novel isolate affiliated with the clone cluster rice cluster I.</title>
        <authorList>
            <person name="Sakai S."/>
            <person name="Imachi H."/>
            <person name="Sekiguchi Y."/>
            <person name="Ohashi A."/>
            <person name="Harada H."/>
            <person name="Kamagata Y."/>
        </authorList>
    </citation>
    <scope>NUCLEOTIDE SEQUENCE [LARGE SCALE GENOMIC DNA]</scope>
    <source>
        <strain evidence="3">DSM 17711 / JCM 13418 / NBRC 101707 / SANAE</strain>
    </source>
</reference>
<accession>D1YWJ0</accession>
<dbReference type="KEGG" id="mpd:MCP_0740"/>
<reference evidence="3" key="3">
    <citation type="journal article" date="2011" name="PLoS ONE">
        <title>Genome sequence of a mesophilic hydrogenotrophic methanogen Methanocella paludicola, the first cultivated representative of the order Methanocellales.</title>
        <authorList>
            <person name="Sakai S."/>
            <person name="Takaki Y."/>
            <person name="Shimamura S."/>
            <person name="Sekine M."/>
            <person name="Tajima T."/>
            <person name="Kosugi H."/>
            <person name="Ichikawa N."/>
            <person name="Tasumi E."/>
            <person name="Hiraki A.T."/>
            <person name="Shimizu A."/>
            <person name="Kato Y."/>
            <person name="Nishiko R."/>
            <person name="Mori K."/>
            <person name="Fujita N."/>
            <person name="Imachi H."/>
            <person name="Takai K."/>
        </authorList>
    </citation>
    <scope>NUCLEOTIDE SEQUENCE [LARGE SCALE GENOMIC DNA]</scope>
    <source>
        <strain evidence="3">DSM 17711 / JCM 13418 / NBRC 101707 / SANAE</strain>
    </source>
</reference>